<feature type="domain" description="PAC" evidence="9">
    <location>
        <begin position="313"/>
        <end position="363"/>
    </location>
</feature>
<dbReference type="Pfam" id="PF08448">
    <property type="entry name" value="PAS_4"/>
    <property type="match status" value="1"/>
</dbReference>
<dbReference type="Pfam" id="PF08447">
    <property type="entry name" value="PAS_3"/>
    <property type="match status" value="1"/>
</dbReference>
<gene>
    <name evidence="10" type="ORF">C481_02567</name>
</gene>
<dbReference type="InterPro" id="IPR036097">
    <property type="entry name" value="HisK_dim/P_sf"/>
</dbReference>
<evidence type="ECO:0000256" key="2">
    <source>
        <dbReference type="ARBA" id="ARBA00012438"/>
    </source>
</evidence>
<dbReference type="eggNOG" id="arCOG02352">
    <property type="taxonomic scope" value="Archaea"/>
</dbReference>
<feature type="domain" description="PAC" evidence="9">
    <location>
        <begin position="58"/>
        <end position="110"/>
    </location>
</feature>
<dbReference type="PROSITE" id="PS50109">
    <property type="entry name" value="HIS_KIN"/>
    <property type="match status" value="1"/>
</dbReference>
<evidence type="ECO:0000313" key="11">
    <source>
        <dbReference type="Proteomes" id="UP000011554"/>
    </source>
</evidence>
<dbReference type="InterPro" id="IPR013656">
    <property type="entry name" value="PAS_4"/>
</dbReference>
<dbReference type="EMBL" id="AOIO01000007">
    <property type="protein sequence ID" value="ELZ05566.1"/>
    <property type="molecule type" value="Genomic_DNA"/>
</dbReference>
<dbReference type="EC" id="2.7.13.3" evidence="2"/>
<evidence type="ECO:0000256" key="3">
    <source>
        <dbReference type="ARBA" id="ARBA00022553"/>
    </source>
</evidence>
<name>M0B3U6_NATA1</name>
<dbReference type="SUPFAM" id="SSF55785">
    <property type="entry name" value="PYP-like sensor domain (PAS domain)"/>
    <property type="match status" value="3"/>
</dbReference>
<dbReference type="AlphaFoldDB" id="M0B3U6"/>
<dbReference type="InterPro" id="IPR004358">
    <property type="entry name" value="Sig_transdc_His_kin-like_C"/>
</dbReference>
<protein>
    <recommendedName>
        <fullName evidence="2">histidine kinase</fullName>
        <ecNumber evidence="2">2.7.13.3</ecNumber>
    </recommendedName>
</protein>
<dbReference type="Proteomes" id="UP000011554">
    <property type="component" value="Unassembled WGS sequence"/>
</dbReference>
<dbReference type="SUPFAM" id="SSF47384">
    <property type="entry name" value="Homodimeric domain of signal transducing histidine kinase"/>
    <property type="match status" value="1"/>
</dbReference>
<dbReference type="SMART" id="SM00387">
    <property type="entry name" value="HATPase_c"/>
    <property type="match status" value="1"/>
</dbReference>
<dbReference type="InterPro" id="IPR013655">
    <property type="entry name" value="PAS_fold_3"/>
</dbReference>
<dbReference type="eggNOG" id="arCOG06712">
    <property type="taxonomic scope" value="Archaea"/>
</dbReference>
<evidence type="ECO:0000256" key="5">
    <source>
        <dbReference type="ARBA" id="ARBA00022777"/>
    </source>
</evidence>
<evidence type="ECO:0000313" key="10">
    <source>
        <dbReference type="EMBL" id="ELZ05566.1"/>
    </source>
</evidence>
<dbReference type="Gene3D" id="3.30.450.20">
    <property type="entry name" value="PAS domain"/>
    <property type="match status" value="3"/>
</dbReference>
<dbReference type="NCBIfam" id="TIGR00229">
    <property type="entry name" value="sensory_box"/>
    <property type="match status" value="3"/>
</dbReference>
<dbReference type="InterPro" id="IPR000014">
    <property type="entry name" value="PAS"/>
</dbReference>
<dbReference type="PRINTS" id="PR00344">
    <property type="entry name" value="BCTRLSENSOR"/>
</dbReference>
<dbReference type="InterPro" id="IPR000700">
    <property type="entry name" value="PAS-assoc_C"/>
</dbReference>
<sequence length="590" mass="68066">MLDPTGTIISWNEGAERIKGYAEEEIVGEHFSTFYTEDDIINNVPDRNLETAAEEGRIEDEGWRVRKDGSTFWANVTITAIRDDEGALKGFTKVTRDMTDQREYKQQLEEQAERLERQRDELEEELDDIFERIDDAFYALDDEFQFEYVNEHAETYLGKSAGELLGRKPWEVFDVDESDLLFEKFKTAMATQEPMSFEQDSDPLGIWAMVRVYPSESGLSVYFRDITDRKKREEELQRTHELLERAEQIADVGGWEIDTDTREVFWTEHLFEILEIPYGEEPSLDEALTVYHEEDRPIIENAIEEALDSGTSFDVELRFQTPSGKVRWLHVNGNPDVEDGEVLLRGAVQDITERKKRERELRESNERLEQFAYAASHDLKEPLRMISSYLQLIKDQYTDELDETGEEFFEFAMDGAERMREMIDGLLEYSRIETEGDPFEPVDLNAVLKNVLTDLQFQIEESNAEITAENLPTVEGDASQLRQLFQNLLENAIEYSGDEPPRVHVSATKTGDEWVLRVTDEGIGISPENQDHIFEVFQRLHSQDEYAGTGIGLALCKRIVERHEGKIWVDSEPDEGATFSLSLPIPDAAE</sequence>
<evidence type="ECO:0000259" key="8">
    <source>
        <dbReference type="PROSITE" id="PS50112"/>
    </source>
</evidence>
<dbReference type="PANTHER" id="PTHR43304">
    <property type="entry name" value="PHYTOCHROME-LIKE PROTEIN CPH1"/>
    <property type="match status" value="1"/>
</dbReference>
<feature type="domain" description="PAS" evidence="8">
    <location>
        <begin position="1"/>
        <end position="38"/>
    </location>
</feature>
<dbReference type="InterPro" id="IPR003661">
    <property type="entry name" value="HisK_dim/P_dom"/>
</dbReference>
<evidence type="ECO:0000256" key="1">
    <source>
        <dbReference type="ARBA" id="ARBA00000085"/>
    </source>
</evidence>
<dbReference type="Gene3D" id="3.30.565.10">
    <property type="entry name" value="Histidine kinase-like ATPase, C-terminal domain"/>
    <property type="match status" value="1"/>
</dbReference>
<dbReference type="InterPro" id="IPR001610">
    <property type="entry name" value="PAC"/>
</dbReference>
<dbReference type="Gene3D" id="2.10.70.100">
    <property type="match status" value="1"/>
</dbReference>
<feature type="coiled-coil region" evidence="6">
    <location>
        <begin position="98"/>
        <end position="132"/>
    </location>
</feature>
<reference evidence="10 11" key="1">
    <citation type="journal article" date="2014" name="PLoS Genet.">
        <title>Phylogenetically driven sequencing of extremely halophilic archaea reveals strategies for static and dynamic osmo-response.</title>
        <authorList>
            <person name="Becker E.A."/>
            <person name="Seitzer P.M."/>
            <person name="Tritt A."/>
            <person name="Larsen D."/>
            <person name="Krusor M."/>
            <person name="Yao A.I."/>
            <person name="Wu D."/>
            <person name="Madern D."/>
            <person name="Eisen J.A."/>
            <person name="Darling A.E."/>
            <person name="Facciotti M.T."/>
        </authorList>
    </citation>
    <scope>NUCLEOTIDE SEQUENCE [LARGE SCALE GENOMIC DNA]</scope>
    <source>
        <strain evidence="10 11">DSM 12278</strain>
    </source>
</reference>
<dbReference type="FunFam" id="3.30.565.10:FF:000006">
    <property type="entry name" value="Sensor histidine kinase WalK"/>
    <property type="match status" value="1"/>
</dbReference>
<evidence type="ECO:0000256" key="6">
    <source>
        <dbReference type="SAM" id="Coils"/>
    </source>
</evidence>
<keyword evidence="5 10" id="KW-0418">Kinase</keyword>
<dbReference type="SUPFAM" id="SSF55874">
    <property type="entry name" value="ATPase domain of HSP90 chaperone/DNA topoisomerase II/histidine kinase"/>
    <property type="match status" value="1"/>
</dbReference>
<dbReference type="SMART" id="SM00091">
    <property type="entry name" value="PAS"/>
    <property type="match status" value="2"/>
</dbReference>
<dbReference type="Pfam" id="PF00512">
    <property type="entry name" value="HisKA"/>
    <property type="match status" value="1"/>
</dbReference>
<dbReference type="Pfam" id="PF13426">
    <property type="entry name" value="PAS_9"/>
    <property type="match status" value="1"/>
</dbReference>
<dbReference type="eggNOG" id="arCOG02358">
    <property type="taxonomic scope" value="Archaea"/>
</dbReference>
<dbReference type="Pfam" id="PF02518">
    <property type="entry name" value="HATPase_c"/>
    <property type="match status" value="1"/>
</dbReference>
<dbReference type="InterPro" id="IPR005467">
    <property type="entry name" value="His_kinase_dom"/>
</dbReference>
<dbReference type="GO" id="GO:0000155">
    <property type="term" value="F:phosphorelay sensor kinase activity"/>
    <property type="evidence" value="ECO:0007669"/>
    <property type="project" value="InterPro"/>
</dbReference>
<dbReference type="InterPro" id="IPR003594">
    <property type="entry name" value="HATPase_dom"/>
</dbReference>
<dbReference type="PROSITE" id="PS50113">
    <property type="entry name" value="PAC"/>
    <property type="match status" value="2"/>
</dbReference>
<dbReference type="SMART" id="SM00086">
    <property type="entry name" value="PAC"/>
    <property type="match status" value="2"/>
</dbReference>
<proteinExistence type="predicted"/>
<organism evidence="10 11">
    <name type="scientific">Natrialba asiatica (strain ATCC 700177 / DSM 12278 / JCM 9576 / FERM P-10747 / NBRC 102637 / 172P1)</name>
    <dbReference type="NCBI Taxonomy" id="29540"/>
    <lineage>
        <taxon>Archaea</taxon>
        <taxon>Methanobacteriati</taxon>
        <taxon>Methanobacteriota</taxon>
        <taxon>Stenosarchaea group</taxon>
        <taxon>Halobacteria</taxon>
        <taxon>Halobacteriales</taxon>
        <taxon>Natrialbaceae</taxon>
        <taxon>Natrialba</taxon>
    </lineage>
</organism>
<dbReference type="CDD" id="cd00082">
    <property type="entry name" value="HisKA"/>
    <property type="match status" value="1"/>
</dbReference>
<keyword evidence="11" id="KW-1185">Reference proteome</keyword>
<comment type="caution">
    <text evidence="10">The sequence shown here is derived from an EMBL/GenBank/DDBJ whole genome shotgun (WGS) entry which is preliminary data.</text>
</comment>
<evidence type="ECO:0000259" key="9">
    <source>
        <dbReference type="PROSITE" id="PS50113"/>
    </source>
</evidence>
<comment type="catalytic activity">
    <reaction evidence="1">
        <text>ATP + protein L-histidine = ADP + protein N-phospho-L-histidine.</text>
        <dbReference type="EC" id="2.7.13.3"/>
    </reaction>
</comment>
<dbReference type="InterPro" id="IPR035965">
    <property type="entry name" value="PAS-like_dom_sf"/>
</dbReference>
<feature type="domain" description="PAS" evidence="8">
    <location>
        <begin position="122"/>
        <end position="192"/>
    </location>
</feature>
<dbReference type="SMART" id="SM00388">
    <property type="entry name" value="HisKA"/>
    <property type="match status" value="1"/>
</dbReference>
<evidence type="ECO:0000256" key="4">
    <source>
        <dbReference type="ARBA" id="ARBA00022679"/>
    </source>
</evidence>
<keyword evidence="6" id="KW-0175">Coiled coil</keyword>
<dbReference type="STRING" id="29540.C481_02567"/>
<dbReference type="CDD" id="cd14686">
    <property type="entry name" value="bZIP"/>
    <property type="match status" value="1"/>
</dbReference>
<dbReference type="PATRIC" id="fig|29540.5.peg.529"/>
<keyword evidence="4" id="KW-0808">Transferase</keyword>
<accession>M0B3U6</accession>
<evidence type="ECO:0000259" key="7">
    <source>
        <dbReference type="PROSITE" id="PS50109"/>
    </source>
</evidence>
<dbReference type="InterPro" id="IPR052162">
    <property type="entry name" value="Sensor_kinase/Photoreceptor"/>
</dbReference>
<dbReference type="Gene3D" id="1.10.287.130">
    <property type="match status" value="1"/>
</dbReference>
<dbReference type="CDD" id="cd00130">
    <property type="entry name" value="PAS"/>
    <property type="match status" value="3"/>
</dbReference>
<feature type="domain" description="Histidine kinase" evidence="7">
    <location>
        <begin position="374"/>
        <end position="587"/>
    </location>
</feature>
<dbReference type="InterPro" id="IPR036890">
    <property type="entry name" value="HATPase_C_sf"/>
</dbReference>
<dbReference type="PROSITE" id="PS50112">
    <property type="entry name" value="PAS"/>
    <property type="match status" value="2"/>
</dbReference>
<keyword evidence="3" id="KW-0597">Phosphoprotein</keyword>
<dbReference type="PANTHER" id="PTHR43304:SF1">
    <property type="entry name" value="PAC DOMAIN-CONTAINING PROTEIN"/>
    <property type="match status" value="1"/>
</dbReference>